<evidence type="ECO:0000313" key="3">
    <source>
        <dbReference type="EMBL" id="MDX6188022.1"/>
    </source>
</evidence>
<feature type="domain" description="Amidohydrolase 3" evidence="2">
    <location>
        <begin position="86"/>
        <end position="583"/>
    </location>
</feature>
<dbReference type="Proteomes" id="UP001273350">
    <property type="component" value="Unassembled WGS sequence"/>
</dbReference>
<dbReference type="RefSeq" id="WP_230002570.1">
    <property type="nucleotide sequence ID" value="NZ_CP087134.1"/>
</dbReference>
<dbReference type="Gene3D" id="2.30.40.10">
    <property type="entry name" value="Urease, subunit C, domain 1"/>
    <property type="match status" value="1"/>
</dbReference>
<gene>
    <name evidence="3" type="ORF">SGQ83_01555</name>
</gene>
<feature type="transmembrane region" description="Helical" evidence="1">
    <location>
        <begin position="7"/>
        <end position="27"/>
    </location>
</feature>
<dbReference type="Gene3D" id="3.20.20.140">
    <property type="entry name" value="Metal-dependent hydrolases"/>
    <property type="match status" value="1"/>
</dbReference>
<dbReference type="InterPro" id="IPR013108">
    <property type="entry name" value="Amidohydro_3"/>
</dbReference>
<evidence type="ECO:0000256" key="1">
    <source>
        <dbReference type="SAM" id="Phobius"/>
    </source>
</evidence>
<evidence type="ECO:0000259" key="2">
    <source>
        <dbReference type="Pfam" id="PF07969"/>
    </source>
</evidence>
<keyword evidence="1" id="KW-0472">Membrane</keyword>
<dbReference type="PANTHER" id="PTHR22642">
    <property type="entry name" value="IMIDAZOLONEPROPIONASE"/>
    <property type="match status" value="1"/>
</dbReference>
<comment type="caution">
    <text evidence="3">The sequence shown here is derived from an EMBL/GenBank/DDBJ whole genome shotgun (WGS) entry which is preliminary data.</text>
</comment>
<dbReference type="InterPro" id="IPR011059">
    <property type="entry name" value="Metal-dep_hydrolase_composite"/>
</dbReference>
<accession>A0ABU4R613</accession>
<keyword evidence="4" id="KW-1185">Reference proteome</keyword>
<dbReference type="SUPFAM" id="SSF51556">
    <property type="entry name" value="Metallo-dependent hydrolases"/>
    <property type="match status" value="1"/>
</dbReference>
<protein>
    <submittedName>
        <fullName evidence="3">Amidohydrolase</fullName>
        <ecNumber evidence="3">3.5.-.-</ecNumber>
    </submittedName>
</protein>
<name>A0ABU4R613_9FLAO</name>
<organism evidence="3 4">
    <name type="scientific">Flavobacterium cupriresistens</name>
    <dbReference type="NCBI Taxonomy" id="2893885"/>
    <lineage>
        <taxon>Bacteria</taxon>
        <taxon>Pseudomonadati</taxon>
        <taxon>Bacteroidota</taxon>
        <taxon>Flavobacteriia</taxon>
        <taxon>Flavobacteriales</taxon>
        <taxon>Flavobacteriaceae</taxon>
        <taxon>Flavobacterium</taxon>
    </lineage>
</organism>
<dbReference type="PANTHER" id="PTHR22642:SF2">
    <property type="entry name" value="PROTEIN LONG AFTER FAR-RED 3"/>
    <property type="match status" value="1"/>
</dbReference>
<proteinExistence type="predicted"/>
<dbReference type="InterPro" id="IPR033932">
    <property type="entry name" value="YtcJ-like"/>
</dbReference>
<dbReference type="Gene3D" id="3.10.310.70">
    <property type="match status" value="1"/>
</dbReference>
<dbReference type="EC" id="3.5.-.-" evidence="3"/>
<evidence type="ECO:0000313" key="4">
    <source>
        <dbReference type="Proteomes" id="UP001273350"/>
    </source>
</evidence>
<dbReference type="SUPFAM" id="SSF51338">
    <property type="entry name" value="Composite domain of metallo-dependent hydrolases"/>
    <property type="match status" value="1"/>
</dbReference>
<reference evidence="3 4" key="1">
    <citation type="submission" date="2023-11" db="EMBL/GenBank/DDBJ databases">
        <title>Unpublished Manusciprt.</title>
        <authorList>
            <person name="Saticioglu I.B."/>
            <person name="Ay H."/>
            <person name="Ajmi N."/>
            <person name="Altun S."/>
            <person name="Duman M."/>
        </authorList>
    </citation>
    <scope>NUCLEOTIDE SEQUENCE [LARGE SCALE GENOMIC DNA]</scope>
    <source>
        <strain evidence="3 4">Fl-318</strain>
    </source>
</reference>
<keyword evidence="1" id="KW-0812">Transmembrane</keyword>
<dbReference type="Pfam" id="PF07969">
    <property type="entry name" value="Amidohydro_3"/>
    <property type="match status" value="1"/>
</dbReference>
<keyword evidence="1" id="KW-1133">Transmembrane helix</keyword>
<sequence length="590" mass="64274">MLKQSMLLRLVLVLLLIAGGYFTYQFFNKKSHSSTIAPANIVLRGGKVFTVEERQQWAEAVAVRGDTIVYVGNAEGVEPFVGPNTKVVELNGKMVLPGFVESHIHPMLSWTTLGADLQFDDPKAMLAAVKNYANANPKDVVVRGFGWRYTAFPATGPKKEDIDKIVSDRPVMLVAIDGHSAWVNSKALEIANITAQTPDPVPGVSRFERDPKTGKPTGYVIEVAAMFQLLAALAPPNPEEMLTTLQNSLKAFSKAGITAVFDAGIIGMKEEDGFAMYQSLEKAGTLPVRVVGAHYYNNPKEDPLPIIKELRRRFNSELVSATTLKINVDGGDAQYTAAMLKPYADKPNTSGDLIIPAAIMTAVVTRAHAAGINTFSHAFGDRAARVYLDAVAAARASYPKNKTRHTASHIMYLTDSDIKRFKLLDVSAQFSAQWAMPDAANLGVAIDRLGEQVVSTEFMRIGSVAAAGGRIAFGTDWPAAGYYSTFKPLEAIQVAITREMISGRGTPKRPIMPPASERITLEQALRASTINSAYILGMEDRIGSLRVGKRADLIVLNKNLFDIPPQDISKTQILLTLMNGKETFRDNAFK</sequence>
<keyword evidence="3" id="KW-0378">Hydrolase</keyword>
<dbReference type="EMBL" id="JAWXVI010000001">
    <property type="protein sequence ID" value="MDX6188022.1"/>
    <property type="molecule type" value="Genomic_DNA"/>
</dbReference>
<dbReference type="CDD" id="cd01300">
    <property type="entry name" value="YtcJ_like"/>
    <property type="match status" value="1"/>
</dbReference>
<dbReference type="InterPro" id="IPR032466">
    <property type="entry name" value="Metal_Hydrolase"/>
</dbReference>
<dbReference type="GO" id="GO:0016787">
    <property type="term" value="F:hydrolase activity"/>
    <property type="evidence" value="ECO:0007669"/>
    <property type="project" value="UniProtKB-KW"/>
</dbReference>